<dbReference type="PRINTS" id="PR01041">
    <property type="entry name" value="TRNASYNTHMET"/>
</dbReference>
<sequence>MDKQKFLITTAIDYCNDVIHVGHAYEKLLADALARYYRLTHEAKNVYFLTGTDEHGTTNEKAAQKRGISTEEHVTEISQKDQAQIDSLNVSYDRFIRTTDSDHVQIAADFYQKAVDNGDIYKGTYEGLYCESCESYKTLTELDENGQCPLHPTKEIQKYEEENYFFAWSKYQDFLLDLIESNKIQVLPDGKRSEMLAFLREGLQDIPVTRPKYKLPWGITAPNDEDHVLYVWFDALINYFTAGSQNNLWNDETFIIHFVGKDIARWHVLLWPAMLQSAGYQLPDTVYVHGFMNLNGQKISKSRGNVIAPSELVDKYGADAVRYYLLKHGPIVEDVDISIPQFEEVYTADLANGLGNLVARTAKVLEKAGYQTKPADYSQYPQTPEMESRWSEYRADQVAILIWEKIRDLDKYIDETKPWELLKSNEVLSAENSNVWEKLTVEIREIAQLVEPFIPDAAAKIKAQFAGTSIASTEGLFPRLTS</sequence>
<evidence type="ECO:0000256" key="6">
    <source>
        <dbReference type="ARBA" id="ARBA00023146"/>
    </source>
</evidence>
<evidence type="ECO:0000256" key="4">
    <source>
        <dbReference type="ARBA" id="ARBA00022840"/>
    </source>
</evidence>
<comment type="similarity">
    <text evidence="7">Belongs to the class-I aminoacyl-tRNA synthetase family.</text>
</comment>
<dbReference type="CDD" id="cd00814">
    <property type="entry name" value="MetRS_core"/>
    <property type="match status" value="1"/>
</dbReference>
<dbReference type="Gene3D" id="2.170.220.10">
    <property type="match status" value="1"/>
</dbReference>
<dbReference type="EC" id="6.1.1.10" evidence="1"/>
<evidence type="ECO:0000256" key="3">
    <source>
        <dbReference type="ARBA" id="ARBA00022741"/>
    </source>
</evidence>
<evidence type="ECO:0000256" key="7">
    <source>
        <dbReference type="RuleBase" id="RU363039"/>
    </source>
</evidence>
<dbReference type="Gene3D" id="3.40.50.620">
    <property type="entry name" value="HUPs"/>
    <property type="match status" value="1"/>
</dbReference>
<keyword evidence="4 7" id="KW-0067">ATP-binding</keyword>
<dbReference type="GO" id="GO:0006431">
    <property type="term" value="P:methionyl-tRNA aminoacylation"/>
    <property type="evidence" value="ECO:0007669"/>
    <property type="project" value="InterPro"/>
</dbReference>
<dbReference type="Proteomes" id="UP000701698">
    <property type="component" value="Unassembled WGS sequence"/>
</dbReference>
<comment type="caution">
    <text evidence="9">The sequence shown here is derived from an EMBL/GenBank/DDBJ whole genome shotgun (WGS) entry which is preliminary data.</text>
</comment>
<dbReference type="SUPFAM" id="SSF47323">
    <property type="entry name" value="Anticodon-binding domain of a subclass of class I aminoacyl-tRNA synthetases"/>
    <property type="match status" value="1"/>
</dbReference>
<name>A0A955LGQ8_UNCKA</name>
<evidence type="ECO:0000256" key="2">
    <source>
        <dbReference type="ARBA" id="ARBA00022598"/>
    </source>
</evidence>
<dbReference type="Gene3D" id="1.10.730.10">
    <property type="entry name" value="Isoleucyl-tRNA Synthetase, Domain 1"/>
    <property type="match status" value="1"/>
</dbReference>
<keyword evidence="3 7" id="KW-0547">Nucleotide-binding</keyword>
<accession>A0A955LGQ8</accession>
<dbReference type="InterPro" id="IPR009080">
    <property type="entry name" value="tRNAsynth_Ia_anticodon-bd"/>
</dbReference>
<dbReference type="FunFam" id="2.170.220.10:FF:000003">
    <property type="entry name" value="Methionine--tRNA ligase"/>
    <property type="match status" value="1"/>
</dbReference>
<dbReference type="InterPro" id="IPR033911">
    <property type="entry name" value="MetRS_core"/>
</dbReference>
<gene>
    <name evidence="9" type="ORF">KC571_02225</name>
</gene>
<evidence type="ECO:0000256" key="1">
    <source>
        <dbReference type="ARBA" id="ARBA00012838"/>
    </source>
</evidence>
<dbReference type="SUPFAM" id="SSF52374">
    <property type="entry name" value="Nucleotidylyl transferase"/>
    <property type="match status" value="1"/>
</dbReference>
<dbReference type="PANTHER" id="PTHR43326:SF1">
    <property type="entry name" value="METHIONINE--TRNA LIGASE, MITOCHONDRIAL"/>
    <property type="match status" value="1"/>
</dbReference>
<dbReference type="InterPro" id="IPR014729">
    <property type="entry name" value="Rossmann-like_a/b/a_fold"/>
</dbReference>
<dbReference type="EMBL" id="JAGQKX010000044">
    <property type="protein sequence ID" value="MCA9390196.1"/>
    <property type="molecule type" value="Genomic_DNA"/>
</dbReference>
<dbReference type="AlphaFoldDB" id="A0A955LGQ8"/>
<keyword evidence="2 7" id="KW-0436">Ligase</keyword>
<organism evidence="9 10">
    <name type="scientific">candidate division WWE3 bacterium</name>
    <dbReference type="NCBI Taxonomy" id="2053526"/>
    <lineage>
        <taxon>Bacteria</taxon>
        <taxon>Katanobacteria</taxon>
    </lineage>
</organism>
<dbReference type="GO" id="GO:0005524">
    <property type="term" value="F:ATP binding"/>
    <property type="evidence" value="ECO:0007669"/>
    <property type="project" value="UniProtKB-KW"/>
</dbReference>
<evidence type="ECO:0000313" key="10">
    <source>
        <dbReference type="Proteomes" id="UP000701698"/>
    </source>
</evidence>
<dbReference type="PANTHER" id="PTHR43326">
    <property type="entry name" value="METHIONYL-TRNA SYNTHETASE"/>
    <property type="match status" value="1"/>
</dbReference>
<evidence type="ECO:0000313" key="9">
    <source>
        <dbReference type="EMBL" id="MCA9390196.1"/>
    </source>
</evidence>
<keyword evidence="6 7" id="KW-0030">Aminoacyl-tRNA synthetase</keyword>
<dbReference type="InterPro" id="IPR015413">
    <property type="entry name" value="Methionyl/Leucyl_tRNA_Synth"/>
</dbReference>
<evidence type="ECO:0000259" key="8">
    <source>
        <dbReference type="Pfam" id="PF09334"/>
    </source>
</evidence>
<dbReference type="InterPro" id="IPR023457">
    <property type="entry name" value="Met-tRNA_synth_2"/>
</dbReference>
<reference evidence="9" key="2">
    <citation type="journal article" date="2021" name="Microbiome">
        <title>Successional dynamics and alternative stable states in a saline activated sludge microbial community over 9 years.</title>
        <authorList>
            <person name="Wang Y."/>
            <person name="Ye J."/>
            <person name="Ju F."/>
            <person name="Liu L."/>
            <person name="Boyd J.A."/>
            <person name="Deng Y."/>
            <person name="Parks D.H."/>
            <person name="Jiang X."/>
            <person name="Yin X."/>
            <person name="Woodcroft B.J."/>
            <person name="Tyson G.W."/>
            <person name="Hugenholtz P."/>
            <person name="Polz M.F."/>
            <person name="Zhang T."/>
        </authorList>
    </citation>
    <scope>NUCLEOTIDE SEQUENCE</scope>
    <source>
        <strain evidence="9">HKST-UBA01</strain>
    </source>
</reference>
<protein>
    <recommendedName>
        <fullName evidence="1">methionine--tRNA ligase</fullName>
        <ecNumber evidence="1">6.1.1.10</ecNumber>
    </recommendedName>
</protein>
<keyword evidence="5 7" id="KW-0648">Protein biosynthesis</keyword>
<proteinExistence type="inferred from homology"/>
<reference evidence="9" key="1">
    <citation type="submission" date="2020-04" db="EMBL/GenBank/DDBJ databases">
        <authorList>
            <person name="Zhang T."/>
        </authorList>
    </citation>
    <scope>NUCLEOTIDE SEQUENCE</scope>
    <source>
        <strain evidence="9">HKST-UBA01</strain>
    </source>
</reference>
<evidence type="ECO:0000256" key="5">
    <source>
        <dbReference type="ARBA" id="ARBA00022917"/>
    </source>
</evidence>
<dbReference type="GO" id="GO:0004825">
    <property type="term" value="F:methionine-tRNA ligase activity"/>
    <property type="evidence" value="ECO:0007669"/>
    <property type="project" value="UniProtKB-EC"/>
</dbReference>
<feature type="domain" description="Methionyl/Leucyl tRNA synthetase" evidence="8">
    <location>
        <begin position="148"/>
        <end position="361"/>
    </location>
</feature>
<dbReference type="Pfam" id="PF09334">
    <property type="entry name" value="tRNA-synt_1g"/>
    <property type="match status" value="1"/>
</dbReference>